<proteinExistence type="predicted"/>
<comment type="caution">
    <text evidence="1">The sequence shown here is derived from an EMBL/GenBank/DDBJ whole genome shotgun (WGS) entry which is preliminary data.</text>
</comment>
<gene>
    <name evidence="1" type="ORF">RRG08_052655</name>
</gene>
<dbReference type="Proteomes" id="UP001283361">
    <property type="component" value="Unassembled WGS sequence"/>
</dbReference>
<reference evidence="1" key="1">
    <citation type="journal article" date="2023" name="G3 (Bethesda)">
        <title>A reference genome for the long-term kleptoplast-retaining sea slug Elysia crispata morphotype clarki.</title>
        <authorList>
            <person name="Eastman K.E."/>
            <person name="Pendleton A.L."/>
            <person name="Shaikh M.A."/>
            <person name="Suttiyut T."/>
            <person name="Ogas R."/>
            <person name="Tomko P."/>
            <person name="Gavelis G."/>
            <person name="Widhalm J.R."/>
            <person name="Wisecaver J.H."/>
        </authorList>
    </citation>
    <scope>NUCLEOTIDE SEQUENCE</scope>
    <source>
        <strain evidence="1">ECLA1</strain>
    </source>
</reference>
<name>A0AAE0ZXB8_9GAST</name>
<keyword evidence="2" id="KW-1185">Reference proteome</keyword>
<evidence type="ECO:0000313" key="1">
    <source>
        <dbReference type="EMBL" id="KAK3777190.1"/>
    </source>
</evidence>
<organism evidence="1 2">
    <name type="scientific">Elysia crispata</name>
    <name type="common">lettuce slug</name>
    <dbReference type="NCBI Taxonomy" id="231223"/>
    <lineage>
        <taxon>Eukaryota</taxon>
        <taxon>Metazoa</taxon>
        <taxon>Spiralia</taxon>
        <taxon>Lophotrochozoa</taxon>
        <taxon>Mollusca</taxon>
        <taxon>Gastropoda</taxon>
        <taxon>Heterobranchia</taxon>
        <taxon>Euthyneura</taxon>
        <taxon>Panpulmonata</taxon>
        <taxon>Sacoglossa</taxon>
        <taxon>Placobranchoidea</taxon>
        <taxon>Plakobranchidae</taxon>
        <taxon>Elysia</taxon>
    </lineage>
</organism>
<dbReference type="AlphaFoldDB" id="A0AAE0ZXB8"/>
<dbReference type="EMBL" id="JAWDGP010003113">
    <property type="protein sequence ID" value="KAK3777190.1"/>
    <property type="molecule type" value="Genomic_DNA"/>
</dbReference>
<accession>A0AAE0ZXB8</accession>
<evidence type="ECO:0000313" key="2">
    <source>
        <dbReference type="Proteomes" id="UP001283361"/>
    </source>
</evidence>
<protein>
    <submittedName>
        <fullName evidence="1">Uncharacterized protein</fullName>
    </submittedName>
</protein>
<sequence length="101" mass="11048">MLSRYLLAVRSTRCPTGRLHCLGTDALTVPAGSEIYEVSHWTPSLPGDRCSHVRSTRCPTGRLHCLGTDALTIPAGSEIYKVSHWTPSLPGDRCSHGTCWQ</sequence>